<dbReference type="EMBL" id="CZQC01000050">
    <property type="protein sequence ID" value="CUS41712.1"/>
    <property type="molecule type" value="Genomic_DNA"/>
</dbReference>
<organism evidence="1">
    <name type="scientific">hydrothermal vent metagenome</name>
    <dbReference type="NCBI Taxonomy" id="652676"/>
    <lineage>
        <taxon>unclassified sequences</taxon>
        <taxon>metagenomes</taxon>
        <taxon>ecological metagenomes</taxon>
    </lineage>
</organism>
<dbReference type="PANTHER" id="PTHR39456:SF1">
    <property type="entry name" value="METAL-DEPENDENT HYDROLASE"/>
    <property type="match status" value="1"/>
</dbReference>
<dbReference type="PIRSF" id="PIRSF007580">
    <property type="entry name" value="UCP07580"/>
    <property type="match status" value="1"/>
</dbReference>
<evidence type="ECO:0000313" key="1">
    <source>
        <dbReference type="EMBL" id="CUS41712.1"/>
    </source>
</evidence>
<sequence length="305" mass="34923">MTQATNANNDSVRMTAGERAGIPPRRMDFQFADDTKRYWYADNAFLTTFWTTLSALFPAGETFFIDSVKNYRDRVTEQTLKDAISGFIGQEAMHTKEHQAFNDMGAKHGLPTLQLDKELWGLLGLTKKIFPKKMQLATTVALEHYTAILAEQLLRDKQHQENIQDPEALKLWMWHALEENEHKAVAYDVYELIGGGYFTRATAMILATLGFIIFVGQGHIRLLWANGSLFNLKDNLKGMWALWGWKGLFPRLLFKYLDFFRPGFHPNDHDTVQLLDDWRHRMLDQGGILANQIKNPSKAANTQAA</sequence>
<dbReference type="Pfam" id="PF10118">
    <property type="entry name" value="Metal_hydrol"/>
    <property type="match status" value="1"/>
</dbReference>
<accession>A0A170PLR5</accession>
<protein>
    <recommendedName>
        <fullName evidence="2">Metal-dependent hydrolase</fullName>
    </recommendedName>
</protein>
<dbReference type="InterPro" id="IPR016516">
    <property type="entry name" value="UCP07580"/>
</dbReference>
<reference evidence="1" key="1">
    <citation type="submission" date="2015-10" db="EMBL/GenBank/DDBJ databases">
        <authorList>
            <person name="Gilbert D.G."/>
        </authorList>
    </citation>
    <scope>NUCLEOTIDE SEQUENCE</scope>
</reference>
<name>A0A170PLR5_9ZZZZ</name>
<gene>
    <name evidence="1" type="ORF">MGWOODY_Tha2231</name>
</gene>
<dbReference type="AlphaFoldDB" id="A0A170PLR5"/>
<evidence type="ECO:0008006" key="2">
    <source>
        <dbReference type="Google" id="ProtNLM"/>
    </source>
</evidence>
<proteinExistence type="predicted"/>
<dbReference type="PANTHER" id="PTHR39456">
    <property type="entry name" value="METAL-DEPENDENT HYDROLASE"/>
    <property type="match status" value="1"/>
</dbReference>